<name>A0A9D4U0G3_ADICA</name>
<dbReference type="FunFam" id="3.40.50.2000:FF:000060">
    <property type="entry name" value="Glycosyltransferase"/>
    <property type="match status" value="1"/>
</dbReference>
<keyword evidence="2" id="KW-0808">Transferase</keyword>
<dbReference type="Gene3D" id="3.40.50.2000">
    <property type="entry name" value="Glycogen Phosphorylase B"/>
    <property type="match status" value="4"/>
</dbReference>
<dbReference type="Pfam" id="PF00201">
    <property type="entry name" value="UDPGT"/>
    <property type="match status" value="1"/>
</dbReference>
<feature type="domain" description="Glycosyltransferase N-terminal" evidence="4">
    <location>
        <begin position="11"/>
        <end position="39"/>
    </location>
</feature>
<comment type="similarity">
    <text evidence="1">Belongs to the UDP-glycosyltransferase family.</text>
</comment>
<dbReference type="PANTHER" id="PTHR11926">
    <property type="entry name" value="GLUCOSYL/GLUCURONOSYL TRANSFERASES"/>
    <property type="match status" value="1"/>
</dbReference>
<evidence type="ECO:0000313" key="6">
    <source>
        <dbReference type="Proteomes" id="UP000886520"/>
    </source>
</evidence>
<dbReference type="OrthoDB" id="1927969at2759"/>
<dbReference type="Pfam" id="PF26168">
    <property type="entry name" value="Glyco_transf_N"/>
    <property type="match status" value="1"/>
</dbReference>
<dbReference type="AlphaFoldDB" id="A0A9D4U0G3"/>
<comment type="caution">
    <text evidence="5">The sequence shown here is derived from an EMBL/GenBank/DDBJ whole genome shotgun (WGS) entry which is preliminary data.</text>
</comment>
<reference evidence="5" key="1">
    <citation type="submission" date="2021-01" db="EMBL/GenBank/DDBJ databases">
        <title>Adiantum capillus-veneris genome.</title>
        <authorList>
            <person name="Fang Y."/>
            <person name="Liao Q."/>
        </authorList>
    </citation>
    <scope>NUCLEOTIDE SEQUENCE</scope>
    <source>
        <strain evidence="5">H3</strain>
        <tissue evidence="5">Leaf</tissue>
    </source>
</reference>
<organism evidence="5 6">
    <name type="scientific">Adiantum capillus-veneris</name>
    <name type="common">Maidenhair fern</name>
    <dbReference type="NCBI Taxonomy" id="13818"/>
    <lineage>
        <taxon>Eukaryota</taxon>
        <taxon>Viridiplantae</taxon>
        <taxon>Streptophyta</taxon>
        <taxon>Embryophyta</taxon>
        <taxon>Tracheophyta</taxon>
        <taxon>Polypodiopsida</taxon>
        <taxon>Polypodiidae</taxon>
        <taxon>Polypodiales</taxon>
        <taxon>Pteridineae</taxon>
        <taxon>Pteridaceae</taxon>
        <taxon>Vittarioideae</taxon>
        <taxon>Adiantum</taxon>
    </lineage>
</organism>
<dbReference type="InterPro" id="IPR002213">
    <property type="entry name" value="UDP_glucos_trans"/>
</dbReference>
<dbReference type="PANTHER" id="PTHR11926:SF774">
    <property type="entry name" value="UDP-GLYCOSYLTRANSFERASE 85A1-RELATED"/>
    <property type="match status" value="1"/>
</dbReference>
<dbReference type="CDD" id="cd03784">
    <property type="entry name" value="GT1_Gtf-like"/>
    <property type="match status" value="1"/>
</dbReference>
<dbReference type="GO" id="GO:0080043">
    <property type="term" value="F:quercetin 3-O-glucosyltransferase activity"/>
    <property type="evidence" value="ECO:0007669"/>
    <property type="project" value="TreeGrafter"/>
</dbReference>
<dbReference type="EMBL" id="JABFUD020000025">
    <property type="protein sequence ID" value="KAI5059000.1"/>
    <property type="molecule type" value="Genomic_DNA"/>
</dbReference>
<dbReference type="GO" id="GO:0080044">
    <property type="term" value="F:quercetin 7-O-glucosyltransferase activity"/>
    <property type="evidence" value="ECO:0007669"/>
    <property type="project" value="TreeGrafter"/>
</dbReference>
<gene>
    <name evidence="5" type="ORF">GOP47_0025319</name>
</gene>
<dbReference type="Proteomes" id="UP000886520">
    <property type="component" value="Chromosome 25"/>
</dbReference>
<evidence type="ECO:0000256" key="1">
    <source>
        <dbReference type="ARBA" id="ARBA00009995"/>
    </source>
</evidence>
<evidence type="ECO:0000259" key="4">
    <source>
        <dbReference type="Pfam" id="PF26168"/>
    </source>
</evidence>
<proteinExistence type="inferred from homology"/>
<accession>A0A9D4U0G3</accession>
<keyword evidence="6" id="KW-1185">Reference proteome</keyword>
<sequence length="310" mass="34614">MALEKQEQQQHVVAVPLPASGHLNPLMHFCKLLAKKQSDIIITAFDAADAPPLRILSLSRHGPPITCLLSDFNITFPTQDVVDKLRIPRIVLYPCCASRLLFTHYLTLGELVSLEEVKEATTATGVEMRKLFRELVGLPTLRNNDIPHFSQQHFIWVLQAGLVDDIDYSSSAAQIVSESDVKGLVISWAPQQQFLAHPSVGGFLTHCGWNSTSESIANGVPMLCWPYFADQPLNARFIVDEWKVGLRVKRSKEDTGLIERGDIEKVIRALMEGPKGKLVRENATKLKERCGQRSLENGSSHRKLKALMES</sequence>
<dbReference type="InterPro" id="IPR058980">
    <property type="entry name" value="Glyco_transf_N"/>
</dbReference>
<evidence type="ECO:0000256" key="2">
    <source>
        <dbReference type="ARBA" id="ARBA00022679"/>
    </source>
</evidence>
<protein>
    <recommendedName>
        <fullName evidence="4">Glycosyltransferase N-terminal domain-containing protein</fullName>
    </recommendedName>
</protein>
<feature type="region of interest" description="Disordered" evidence="3">
    <location>
        <begin position="289"/>
        <end position="310"/>
    </location>
</feature>
<dbReference type="SUPFAM" id="SSF53756">
    <property type="entry name" value="UDP-Glycosyltransferase/glycogen phosphorylase"/>
    <property type="match status" value="1"/>
</dbReference>
<feature type="compositionally biased region" description="Basic residues" evidence="3">
    <location>
        <begin position="300"/>
        <end position="310"/>
    </location>
</feature>
<evidence type="ECO:0000256" key="3">
    <source>
        <dbReference type="SAM" id="MobiDB-lite"/>
    </source>
</evidence>
<evidence type="ECO:0000313" key="5">
    <source>
        <dbReference type="EMBL" id="KAI5059000.1"/>
    </source>
</evidence>